<accession>A0A4Z2GBB9</accession>
<sequence length="66" mass="6362">MFFSVGSNGSTSGASSNSSSTEAAILSVYTVARSSDCGGGALDAEGGALRLASPLGSDASARSSRN</sequence>
<evidence type="ECO:0000313" key="3">
    <source>
        <dbReference type="Proteomes" id="UP000314294"/>
    </source>
</evidence>
<feature type="region of interest" description="Disordered" evidence="1">
    <location>
        <begin position="1"/>
        <end position="20"/>
    </location>
</feature>
<comment type="caution">
    <text evidence="2">The sequence shown here is derived from an EMBL/GenBank/DDBJ whole genome shotgun (WGS) entry which is preliminary data.</text>
</comment>
<organism evidence="2 3">
    <name type="scientific">Liparis tanakae</name>
    <name type="common">Tanaka's snailfish</name>
    <dbReference type="NCBI Taxonomy" id="230148"/>
    <lineage>
        <taxon>Eukaryota</taxon>
        <taxon>Metazoa</taxon>
        <taxon>Chordata</taxon>
        <taxon>Craniata</taxon>
        <taxon>Vertebrata</taxon>
        <taxon>Euteleostomi</taxon>
        <taxon>Actinopterygii</taxon>
        <taxon>Neopterygii</taxon>
        <taxon>Teleostei</taxon>
        <taxon>Neoteleostei</taxon>
        <taxon>Acanthomorphata</taxon>
        <taxon>Eupercaria</taxon>
        <taxon>Perciformes</taxon>
        <taxon>Cottioidei</taxon>
        <taxon>Cottales</taxon>
        <taxon>Liparidae</taxon>
        <taxon>Liparis</taxon>
    </lineage>
</organism>
<protein>
    <submittedName>
        <fullName evidence="2">Uncharacterized protein</fullName>
    </submittedName>
</protein>
<name>A0A4Z2GBB9_9TELE</name>
<dbReference type="AlphaFoldDB" id="A0A4Z2GBB9"/>
<evidence type="ECO:0000313" key="2">
    <source>
        <dbReference type="EMBL" id="TNN49922.1"/>
    </source>
</evidence>
<proteinExistence type="predicted"/>
<dbReference type="EMBL" id="SRLO01000636">
    <property type="protein sequence ID" value="TNN49922.1"/>
    <property type="molecule type" value="Genomic_DNA"/>
</dbReference>
<keyword evidence="3" id="KW-1185">Reference proteome</keyword>
<dbReference type="Proteomes" id="UP000314294">
    <property type="component" value="Unassembled WGS sequence"/>
</dbReference>
<gene>
    <name evidence="2" type="ORF">EYF80_039859</name>
</gene>
<evidence type="ECO:0000256" key="1">
    <source>
        <dbReference type="SAM" id="MobiDB-lite"/>
    </source>
</evidence>
<reference evidence="2 3" key="1">
    <citation type="submission" date="2019-03" db="EMBL/GenBank/DDBJ databases">
        <title>First draft genome of Liparis tanakae, snailfish: a comprehensive survey of snailfish specific genes.</title>
        <authorList>
            <person name="Kim W."/>
            <person name="Song I."/>
            <person name="Jeong J.-H."/>
            <person name="Kim D."/>
            <person name="Kim S."/>
            <person name="Ryu S."/>
            <person name="Song J.Y."/>
            <person name="Lee S.K."/>
        </authorList>
    </citation>
    <scope>NUCLEOTIDE SEQUENCE [LARGE SCALE GENOMIC DNA]</scope>
    <source>
        <tissue evidence="2">Muscle</tissue>
    </source>
</reference>